<feature type="domain" description="BACK" evidence="3">
    <location>
        <begin position="6"/>
        <end position="99"/>
    </location>
</feature>
<gene>
    <name evidence="4" type="ORF">SVUK_LOCUS3232</name>
</gene>
<evidence type="ECO:0000313" key="5">
    <source>
        <dbReference type="Proteomes" id="UP000270094"/>
    </source>
</evidence>
<dbReference type="SUPFAM" id="SSF117281">
    <property type="entry name" value="Kelch motif"/>
    <property type="match status" value="1"/>
</dbReference>
<dbReference type="InterPro" id="IPR006652">
    <property type="entry name" value="Kelch_1"/>
</dbReference>
<keyword evidence="1" id="KW-0880">Kelch repeat</keyword>
<accession>A0A3P7IRV7</accession>
<protein>
    <recommendedName>
        <fullName evidence="3">BACK domain-containing protein</fullName>
    </recommendedName>
</protein>
<dbReference type="EMBL" id="UYYB01008145">
    <property type="protein sequence ID" value="VDM68234.1"/>
    <property type="molecule type" value="Genomic_DNA"/>
</dbReference>
<evidence type="ECO:0000313" key="4">
    <source>
        <dbReference type="EMBL" id="VDM68234.1"/>
    </source>
</evidence>
<keyword evidence="5" id="KW-1185">Reference proteome</keyword>
<evidence type="ECO:0000256" key="2">
    <source>
        <dbReference type="ARBA" id="ARBA00022737"/>
    </source>
</evidence>
<dbReference type="Proteomes" id="UP000270094">
    <property type="component" value="Unassembled WGS sequence"/>
</dbReference>
<dbReference type="OrthoDB" id="20684at2759"/>
<evidence type="ECO:0000256" key="1">
    <source>
        <dbReference type="ARBA" id="ARBA00022441"/>
    </source>
</evidence>
<proteinExistence type="predicted"/>
<reference evidence="4 5" key="1">
    <citation type="submission" date="2018-11" db="EMBL/GenBank/DDBJ databases">
        <authorList>
            <consortium name="Pathogen Informatics"/>
        </authorList>
    </citation>
    <scope>NUCLEOTIDE SEQUENCE [LARGE SCALE GENOMIC DNA]</scope>
</reference>
<dbReference type="InterPro" id="IPR015915">
    <property type="entry name" value="Kelch-typ_b-propeller"/>
</dbReference>
<dbReference type="UniPathway" id="UPA00143"/>
<sequence length="216" mass="24923">MKHKSTFKHCSTVKDTEQFVEKYFTLVCDSEAFLELPISNLVELLERNGLYVENEETVCKAALRWVDHDPKHRKMYISRILKCVRLLTLKPAFLAKVVGRHPIVRNDRRSRDLLDEVKDYHLIPVEDRSLPYPSSSEPRSCPNLPCFFFAIGGASSESAALCEVEKYDPVRRQWVAAEPMPTRRKKFGIAEHNGMVCQTPTSFFLSLCPPKIRFFS</sequence>
<keyword evidence="2" id="KW-0677">Repeat</keyword>
<dbReference type="PANTHER" id="PTHR24412:SF489">
    <property type="entry name" value="RING FINGER DOMAIN AND KELCH REPEAT-CONTAINING PROTEIN DDB_G0271372"/>
    <property type="match status" value="1"/>
</dbReference>
<dbReference type="InterPro" id="IPR011705">
    <property type="entry name" value="BACK"/>
</dbReference>
<name>A0A3P7IRV7_STRVU</name>
<dbReference type="PANTHER" id="PTHR24412">
    <property type="entry name" value="KELCH PROTEIN"/>
    <property type="match status" value="1"/>
</dbReference>
<dbReference type="SMART" id="SM00875">
    <property type="entry name" value="BACK"/>
    <property type="match status" value="1"/>
</dbReference>
<dbReference type="Gene3D" id="1.25.40.420">
    <property type="match status" value="1"/>
</dbReference>
<organism evidence="4 5">
    <name type="scientific">Strongylus vulgaris</name>
    <name type="common">Blood worm</name>
    <dbReference type="NCBI Taxonomy" id="40348"/>
    <lineage>
        <taxon>Eukaryota</taxon>
        <taxon>Metazoa</taxon>
        <taxon>Ecdysozoa</taxon>
        <taxon>Nematoda</taxon>
        <taxon>Chromadorea</taxon>
        <taxon>Rhabditida</taxon>
        <taxon>Rhabditina</taxon>
        <taxon>Rhabditomorpha</taxon>
        <taxon>Strongyloidea</taxon>
        <taxon>Strongylidae</taxon>
        <taxon>Strongylus</taxon>
    </lineage>
</organism>
<dbReference type="GO" id="GO:0016567">
    <property type="term" value="P:protein ubiquitination"/>
    <property type="evidence" value="ECO:0007669"/>
    <property type="project" value="UniProtKB-UniPathway"/>
</dbReference>
<dbReference type="SMART" id="SM00612">
    <property type="entry name" value="Kelch"/>
    <property type="match status" value="1"/>
</dbReference>
<evidence type="ECO:0000259" key="3">
    <source>
        <dbReference type="SMART" id="SM00875"/>
    </source>
</evidence>
<dbReference type="AlphaFoldDB" id="A0A3P7IRV7"/>
<dbReference type="Pfam" id="PF07707">
    <property type="entry name" value="BACK"/>
    <property type="match status" value="1"/>
</dbReference>
<dbReference type="Gene3D" id="2.120.10.80">
    <property type="entry name" value="Kelch-type beta propeller"/>
    <property type="match status" value="1"/>
</dbReference>
<dbReference type="FunFam" id="1.25.40.420:FF:000001">
    <property type="entry name" value="Kelch-like family member 12"/>
    <property type="match status" value="1"/>
</dbReference>